<gene>
    <name evidence="2" type="ORF">PHYBLDRAFT_187019</name>
</gene>
<dbReference type="RefSeq" id="XP_018291230.1">
    <property type="nucleotide sequence ID" value="XM_018439316.1"/>
</dbReference>
<feature type="compositionally biased region" description="Polar residues" evidence="1">
    <location>
        <begin position="9"/>
        <end position="18"/>
    </location>
</feature>
<reference evidence="3" key="1">
    <citation type="submission" date="2015-06" db="EMBL/GenBank/DDBJ databases">
        <title>Expansion of signal transduction pathways in fungi by whole-genome duplication.</title>
        <authorList>
            <consortium name="DOE Joint Genome Institute"/>
            <person name="Corrochano L.M."/>
            <person name="Kuo A."/>
            <person name="Marcet-Houben M."/>
            <person name="Polaino S."/>
            <person name="Salamov A."/>
            <person name="Villalobos J.M."/>
            <person name="Alvarez M.I."/>
            <person name="Avalos J."/>
            <person name="Benito E.P."/>
            <person name="Benoit I."/>
            <person name="Burger G."/>
            <person name="Camino L.P."/>
            <person name="Canovas D."/>
            <person name="Cerda-Olmedo E."/>
            <person name="Cheng J.-F."/>
            <person name="Dominguez A."/>
            <person name="Elias M."/>
            <person name="Eslava A.P."/>
            <person name="Glaser F."/>
            <person name="Grimwood J."/>
            <person name="Gutierrez G."/>
            <person name="Heitman J."/>
            <person name="Henrissat B."/>
            <person name="Iturriaga E.A."/>
            <person name="Lang B.F."/>
            <person name="Lavin J.L."/>
            <person name="Lee S."/>
            <person name="Li W."/>
            <person name="Lindquist E."/>
            <person name="Lopez-Garcia S."/>
            <person name="Luque E.M."/>
            <person name="Marcos A.T."/>
            <person name="Martin J."/>
            <person name="McCluskey K."/>
            <person name="Medina H.R."/>
            <person name="Miralles-Duran A."/>
            <person name="Miyazaki A."/>
            <person name="Munoz-Torres E."/>
            <person name="Oguiza J.A."/>
            <person name="Ohm R."/>
            <person name="Olmedo M."/>
            <person name="Orejas M."/>
            <person name="Ortiz-Castellanos L."/>
            <person name="Pisabarro A.G."/>
            <person name="Rodriguez-Romero J."/>
            <person name="Ruiz-Herrera J."/>
            <person name="Ruiz-Vazquez R."/>
            <person name="Sanz C."/>
            <person name="Schackwitz W."/>
            <person name="Schmutz J."/>
            <person name="Shahriari M."/>
            <person name="Shelest E."/>
            <person name="Silva-Franco F."/>
            <person name="Soanes D."/>
            <person name="Syed K."/>
            <person name="Tagua V.G."/>
            <person name="Talbot N.J."/>
            <person name="Thon M."/>
            <person name="De vries R.P."/>
            <person name="Wiebenga A."/>
            <person name="Yadav J.S."/>
            <person name="Braun E.L."/>
            <person name="Baker S."/>
            <person name="Garre V."/>
            <person name="Horwitz B."/>
            <person name="Torres-Martinez S."/>
            <person name="Idnurm A."/>
            <person name="Herrera-Estrella A."/>
            <person name="Gabaldon T."/>
            <person name="Grigoriev I.V."/>
        </authorList>
    </citation>
    <scope>NUCLEOTIDE SEQUENCE [LARGE SCALE GENOMIC DNA]</scope>
    <source>
        <strain evidence="3">NRRL 1555(-)</strain>
    </source>
</reference>
<feature type="region of interest" description="Disordered" evidence="1">
    <location>
        <begin position="1"/>
        <end position="20"/>
    </location>
</feature>
<dbReference type="EMBL" id="KV440981">
    <property type="protein sequence ID" value="OAD73190.1"/>
    <property type="molecule type" value="Genomic_DNA"/>
</dbReference>
<protein>
    <submittedName>
        <fullName evidence="2">Uncharacterized protein</fullName>
    </submittedName>
</protein>
<dbReference type="AlphaFoldDB" id="A0A163DSN5"/>
<accession>A0A163DSN5</accession>
<dbReference type="GeneID" id="29000222"/>
<dbReference type="OrthoDB" id="6415790at2759"/>
<dbReference type="InParanoid" id="A0A163DSN5"/>
<evidence type="ECO:0000256" key="1">
    <source>
        <dbReference type="SAM" id="MobiDB-lite"/>
    </source>
</evidence>
<dbReference type="Proteomes" id="UP000077315">
    <property type="component" value="Unassembled WGS sequence"/>
</dbReference>
<dbReference type="VEuPathDB" id="FungiDB:PHYBLDRAFT_187019"/>
<name>A0A163DSN5_PHYB8</name>
<sequence length="201" mass="22286">MRGYAKPANHQQGPFDNDSNIDKLASDTNLMSSSVSSELISEVHPFRYSKNYMLSLYNSSLPVDLDADSTLIFSQSQPPLLFEKPSKVELELLKGSVHWEESLPRTVLQKEIHHHKESSPGGDTARLLFGSGKLAKTFTETPEKDILLSKNIYPDTKTTGDLYETEAEEPLWKEDFVTSSKIIGATEMPPVAPSAQGETSL</sequence>
<evidence type="ECO:0000313" key="2">
    <source>
        <dbReference type="EMBL" id="OAD73190.1"/>
    </source>
</evidence>
<proteinExistence type="predicted"/>
<keyword evidence="3" id="KW-1185">Reference proteome</keyword>
<evidence type="ECO:0000313" key="3">
    <source>
        <dbReference type="Proteomes" id="UP000077315"/>
    </source>
</evidence>
<feature type="non-terminal residue" evidence="2">
    <location>
        <position position="201"/>
    </location>
</feature>
<organism evidence="2 3">
    <name type="scientific">Phycomyces blakesleeanus (strain ATCC 8743b / DSM 1359 / FGSC 10004 / NBRC 33097 / NRRL 1555)</name>
    <dbReference type="NCBI Taxonomy" id="763407"/>
    <lineage>
        <taxon>Eukaryota</taxon>
        <taxon>Fungi</taxon>
        <taxon>Fungi incertae sedis</taxon>
        <taxon>Mucoromycota</taxon>
        <taxon>Mucoromycotina</taxon>
        <taxon>Mucoromycetes</taxon>
        <taxon>Mucorales</taxon>
        <taxon>Phycomycetaceae</taxon>
        <taxon>Phycomyces</taxon>
    </lineage>
</organism>